<evidence type="ECO:0000313" key="1">
    <source>
        <dbReference type="EMBL" id="CAI9110356.1"/>
    </source>
</evidence>
<dbReference type="EMBL" id="OX459123">
    <property type="protein sequence ID" value="CAI9110356.1"/>
    <property type="molecule type" value="Genomic_DNA"/>
</dbReference>
<protein>
    <submittedName>
        <fullName evidence="1">OLC1v1010364C1</fullName>
    </submittedName>
</protein>
<proteinExistence type="predicted"/>
<evidence type="ECO:0000313" key="2">
    <source>
        <dbReference type="Proteomes" id="UP001161247"/>
    </source>
</evidence>
<sequence length="101" mass="11514">MKRIRASNLEDWQSPEIQRLPSKLKSSNQVDPVNYLGTNSFSGLKPLRIQFMKRKLEGTSVSLKAVGRIHYQSVITICLQRQLQLLLKYQYALACTGAPCF</sequence>
<reference evidence="1" key="1">
    <citation type="submission" date="2023-03" db="EMBL/GenBank/DDBJ databases">
        <authorList>
            <person name="Julca I."/>
        </authorList>
    </citation>
    <scope>NUCLEOTIDE SEQUENCE</scope>
</reference>
<keyword evidence="2" id="KW-1185">Reference proteome</keyword>
<dbReference type="AlphaFoldDB" id="A0AAV1DTN9"/>
<gene>
    <name evidence="1" type="ORF">OLC1_LOCUS18026</name>
</gene>
<name>A0AAV1DTN9_OLDCO</name>
<dbReference type="Proteomes" id="UP001161247">
    <property type="component" value="Chromosome 6"/>
</dbReference>
<accession>A0AAV1DTN9</accession>
<organism evidence="1 2">
    <name type="scientific">Oldenlandia corymbosa var. corymbosa</name>
    <dbReference type="NCBI Taxonomy" id="529605"/>
    <lineage>
        <taxon>Eukaryota</taxon>
        <taxon>Viridiplantae</taxon>
        <taxon>Streptophyta</taxon>
        <taxon>Embryophyta</taxon>
        <taxon>Tracheophyta</taxon>
        <taxon>Spermatophyta</taxon>
        <taxon>Magnoliopsida</taxon>
        <taxon>eudicotyledons</taxon>
        <taxon>Gunneridae</taxon>
        <taxon>Pentapetalae</taxon>
        <taxon>asterids</taxon>
        <taxon>lamiids</taxon>
        <taxon>Gentianales</taxon>
        <taxon>Rubiaceae</taxon>
        <taxon>Rubioideae</taxon>
        <taxon>Spermacoceae</taxon>
        <taxon>Hedyotis-Oldenlandia complex</taxon>
        <taxon>Oldenlandia</taxon>
    </lineage>
</organism>